<dbReference type="SUPFAM" id="SSF48726">
    <property type="entry name" value="Immunoglobulin"/>
    <property type="match status" value="1"/>
</dbReference>
<evidence type="ECO:0000259" key="2">
    <source>
        <dbReference type="PROSITE" id="PS50835"/>
    </source>
</evidence>
<dbReference type="InterPro" id="IPR036179">
    <property type="entry name" value="Ig-like_dom_sf"/>
</dbReference>
<organism evidence="3 4">
    <name type="scientific">Fundulus heteroclitus</name>
    <name type="common">Killifish</name>
    <name type="synonym">Mummichog</name>
    <dbReference type="NCBI Taxonomy" id="8078"/>
    <lineage>
        <taxon>Eukaryota</taxon>
        <taxon>Metazoa</taxon>
        <taxon>Chordata</taxon>
        <taxon>Craniata</taxon>
        <taxon>Vertebrata</taxon>
        <taxon>Euteleostomi</taxon>
        <taxon>Actinopterygii</taxon>
        <taxon>Neopterygii</taxon>
        <taxon>Teleostei</taxon>
        <taxon>Neoteleostei</taxon>
        <taxon>Acanthomorphata</taxon>
        <taxon>Ovalentaria</taxon>
        <taxon>Atherinomorphae</taxon>
        <taxon>Cyprinodontiformes</taxon>
        <taxon>Fundulidae</taxon>
        <taxon>Fundulus</taxon>
    </lineage>
</organism>
<dbReference type="STRING" id="8078.ENSFHEP00000016845"/>
<keyword evidence="4" id="KW-1185">Reference proteome</keyword>
<evidence type="ECO:0000313" key="4">
    <source>
        <dbReference type="Proteomes" id="UP000265000"/>
    </source>
</evidence>
<dbReference type="AlphaFoldDB" id="A0A3Q2TKL1"/>
<feature type="signal peptide" evidence="1">
    <location>
        <begin position="1"/>
        <end position="22"/>
    </location>
</feature>
<dbReference type="Gene3D" id="2.60.40.10">
    <property type="entry name" value="Immunoglobulins"/>
    <property type="match status" value="1"/>
</dbReference>
<dbReference type="PROSITE" id="PS50835">
    <property type="entry name" value="IG_LIKE"/>
    <property type="match status" value="1"/>
</dbReference>
<dbReference type="Ensembl" id="ENSFHET00000025350.1">
    <property type="protein sequence ID" value="ENSFHEP00000016845.1"/>
    <property type="gene ID" value="ENSFHEG00000018544.1"/>
</dbReference>
<evidence type="ECO:0000313" key="3">
    <source>
        <dbReference type="Ensembl" id="ENSFHEP00000016845.1"/>
    </source>
</evidence>
<reference evidence="3" key="1">
    <citation type="submission" date="2025-08" db="UniProtKB">
        <authorList>
            <consortium name="Ensembl"/>
        </authorList>
    </citation>
    <scope>IDENTIFICATION</scope>
</reference>
<feature type="chain" id="PRO_5018740277" description="Ig-like domain-containing protein" evidence="1">
    <location>
        <begin position="23"/>
        <end position="96"/>
    </location>
</feature>
<dbReference type="InterPro" id="IPR013783">
    <property type="entry name" value="Ig-like_fold"/>
</dbReference>
<protein>
    <recommendedName>
        <fullName evidence="2">Ig-like domain-containing protein</fullName>
    </recommendedName>
</protein>
<dbReference type="InterPro" id="IPR007110">
    <property type="entry name" value="Ig-like_dom"/>
</dbReference>
<sequence>MDVSRLLMVLVVVISTLGGKSGSLHTKNINERKEKGISMFDVNLPDENITWYKNGPDYKNITTDEAQRIHYHGGALFLLNISDEDSGNYTAKQLNN</sequence>
<feature type="domain" description="Ig-like" evidence="2">
    <location>
        <begin position="45"/>
        <end position="96"/>
    </location>
</feature>
<evidence type="ECO:0000256" key="1">
    <source>
        <dbReference type="SAM" id="SignalP"/>
    </source>
</evidence>
<dbReference type="GeneTree" id="ENSGT00940000178691"/>
<reference evidence="3" key="2">
    <citation type="submission" date="2025-09" db="UniProtKB">
        <authorList>
            <consortium name="Ensembl"/>
        </authorList>
    </citation>
    <scope>IDENTIFICATION</scope>
</reference>
<name>A0A3Q2TKL1_FUNHE</name>
<keyword evidence="1" id="KW-0732">Signal</keyword>
<accession>A0A3Q2TKL1</accession>
<dbReference type="Proteomes" id="UP000265000">
    <property type="component" value="Unplaced"/>
</dbReference>
<proteinExistence type="predicted"/>